<reference evidence="2" key="2">
    <citation type="submission" date="2022-01" db="EMBL/GenBank/DDBJ databases">
        <authorList>
            <person name="Yamashiro T."/>
            <person name="Shiraishi A."/>
            <person name="Satake H."/>
            <person name="Nakayama K."/>
        </authorList>
    </citation>
    <scope>NUCLEOTIDE SEQUENCE</scope>
</reference>
<name>A0ABQ5HYQ8_9ASTR</name>
<protein>
    <submittedName>
        <fullName evidence="2">Uncharacterized protein</fullName>
    </submittedName>
</protein>
<gene>
    <name evidence="2" type="ORF">Tco_1081320</name>
</gene>
<feature type="compositionally biased region" description="Acidic residues" evidence="1">
    <location>
        <begin position="124"/>
        <end position="172"/>
    </location>
</feature>
<evidence type="ECO:0000313" key="3">
    <source>
        <dbReference type="Proteomes" id="UP001151760"/>
    </source>
</evidence>
<feature type="region of interest" description="Disordered" evidence="1">
    <location>
        <begin position="94"/>
        <end position="182"/>
    </location>
</feature>
<comment type="caution">
    <text evidence="2">The sequence shown here is derived from an EMBL/GenBank/DDBJ whole genome shotgun (WGS) entry which is preliminary data.</text>
</comment>
<reference evidence="2" key="1">
    <citation type="journal article" date="2022" name="Int. J. Mol. Sci.">
        <title>Draft Genome of Tanacetum Coccineum: Genomic Comparison of Closely Related Tanacetum-Family Plants.</title>
        <authorList>
            <person name="Yamashiro T."/>
            <person name="Shiraishi A."/>
            <person name="Nakayama K."/>
            <person name="Satake H."/>
        </authorList>
    </citation>
    <scope>NUCLEOTIDE SEQUENCE</scope>
</reference>
<dbReference type="EMBL" id="BQNB010020113">
    <property type="protein sequence ID" value="GJT92475.1"/>
    <property type="molecule type" value="Genomic_DNA"/>
</dbReference>
<evidence type="ECO:0000313" key="2">
    <source>
        <dbReference type="EMBL" id="GJT92475.1"/>
    </source>
</evidence>
<dbReference type="Proteomes" id="UP001151760">
    <property type="component" value="Unassembled WGS sequence"/>
</dbReference>
<accession>A0ABQ5HYQ8</accession>
<proteinExistence type="predicted"/>
<keyword evidence="3" id="KW-1185">Reference proteome</keyword>
<organism evidence="2 3">
    <name type="scientific">Tanacetum coccineum</name>
    <dbReference type="NCBI Taxonomy" id="301880"/>
    <lineage>
        <taxon>Eukaryota</taxon>
        <taxon>Viridiplantae</taxon>
        <taxon>Streptophyta</taxon>
        <taxon>Embryophyta</taxon>
        <taxon>Tracheophyta</taxon>
        <taxon>Spermatophyta</taxon>
        <taxon>Magnoliopsida</taxon>
        <taxon>eudicotyledons</taxon>
        <taxon>Gunneridae</taxon>
        <taxon>Pentapetalae</taxon>
        <taxon>asterids</taxon>
        <taxon>campanulids</taxon>
        <taxon>Asterales</taxon>
        <taxon>Asteraceae</taxon>
        <taxon>Asteroideae</taxon>
        <taxon>Anthemideae</taxon>
        <taxon>Anthemidinae</taxon>
        <taxon>Tanacetum</taxon>
    </lineage>
</organism>
<sequence>MNVYHVGHRMLRVRTSSRAMLAIYIAFHTCRASSDHGLGKHTIMSDSEDSTITYTDVSSPFADLLDIRSRGVDGPPVMLEDPYAYVSALSDSLPPEDEVLPAEDQPLPTAASPTPDSPGYVPESDPEEDLEENDDEDLKEDPTDEGEDGDDEDESSDDDKDDDVDIDIEEEEEHHHFQPNSTTLLYQLLISPHLLGD</sequence>
<evidence type="ECO:0000256" key="1">
    <source>
        <dbReference type="SAM" id="MobiDB-lite"/>
    </source>
</evidence>